<comment type="caution">
    <text evidence="1">The sequence shown here is derived from an EMBL/GenBank/DDBJ whole genome shotgun (WGS) entry which is preliminary data.</text>
</comment>
<organism evidence="1 2">
    <name type="scientific">Candidatus Nephthysia bennettiae</name>
    <dbReference type="NCBI Taxonomy" id="3127016"/>
    <lineage>
        <taxon>Bacteria</taxon>
        <taxon>Bacillati</taxon>
        <taxon>Candidatus Dormiibacterota</taxon>
        <taxon>Candidatus Dormibacteria</taxon>
        <taxon>Candidatus Dormibacterales</taxon>
        <taxon>Candidatus Dormibacteraceae</taxon>
        <taxon>Candidatus Nephthysia</taxon>
    </lineage>
</organism>
<name>A0A934KCI6_9BACT</name>
<reference evidence="1" key="1">
    <citation type="submission" date="2020-10" db="EMBL/GenBank/DDBJ databases">
        <title>Ca. Dormibacterota MAGs.</title>
        <authorList>
            <person name="Montgomery K."/>
        </authorList>
    </citation>
    <scope>NUCLEOTIDE SEQUENCE [LARGE SCALE GENOMIC DNA]</scope>
    <source>
        <strain evidence="1">SC8812_S17_10</strain>
    </source>
</reference>
<accession>A0A934KCI6</accession>
<dbReference type="AlphaFoldDB" id="A0A934KCI6"/>
<evidence type="ECO:0008006" key="3">
    <source>
        <dbReference type="Google" id="ProtNLM"/>
    </source>
</evidence>
<evidence type="ECO:0000313" key="1">
    <source>
        <dbReference type="EMBL" id="MBJ7599903.1"/>
    </source>
</evidence>
<dbReference type="Proteomes" id="UP000612893">
    <property type="component" value="Unassembled WGS sequence"/>
</dbReference>
<evidence type="ECO:0000313" key="2">
    <source>
        <dbReference type="Proteomes" id="UP000612893"/>
    </source>
</evidence>
<sequence length="118" mass="13588">MLNRPAAVRGLPRLYAGRVAIDPFGQAEMRYRALLGDRRRGSLDPRSFRAAVRQLRVVDGEGREWSLGPENGVWYRRDRDRWSEAEPPRRLVCGRCGHHNLQRHSYCTECGSRLARAS</sequence>
<proteinExistence type="predicted"/>
<gene>
    <name evidence="1" type="ORF">JF922_17720</name>
</gene>
<protein>
    <recommendedName>
        <fullName evidence="3">RanBP2-type domain-containing protein</fullName>
    </recommendedName>
</protein>
<dbReference type="EMBL" id="JAEKNR010000176">
    <property type="protein sequence ID" value="MBJ7599903.1"/>
    <property type="molecule type" value="Genomic_DNA"/>
</dbReference>
<keyword evidence="2" id="KW-1185">Reference proteome</keyword>